<gene>
    <name evidence="2" type="ORF">LV82_00343</name>
</gene>
<organism evidence="2 3">
    <name type="scientific">Albidovulum inexpectatum</name>
    <dbReference type="NCBI Taxonomy" id="196587"/>
    <lineage>
        <taxon>Bacteria</taxon>
        <taxon>Pseudomonadati</taxon>
        <taxon>Pseudomonadota</taxon>
        <taxon>Alphaproteobacteria</taxon>
        <taxon>Rhodobacterales</taxon>
        <taxon>Paracoccaceae</taxon>
        <taxon>Albidovulum</taxon>
    </lineage>
</organism>
<comment type="caution">
    <text evidence="2">The sequence shown here is derived from an EMBL/GenBank/DDBJ whole genome shotgun (WGS) entry which is preliminary data.</text>
</comment>
<feature type="signal peptide" evidence="1">
    <location>
        <begin position="1"/>
        <end position="19"/>
    </location>
</feature>
<keyword evidence="1" id="KW-0732">Signal</keyword>
<name>A0A2S5JLX1_9RHOB</name>
<keyword evidence="3" id="KW-1185">Reference proteome</keyword>
<dbReference type="AlphaFoldDB" id="A0A2S5JLX1"/>
<dbReference type="RefSeq" id="WP_146065113.1">
    <property type="nucleotide sequence ID" value="NZ_PRDS01000001.1"/>
</dbReference>
<proteinExistence type="predicted"/>
<protein>
    <recommendedName>
        <fullName evidence="4">Cation transport ATPase</fullName>
    </recommendedName>
</protein>
<feature type="chain" id="PRO_5015617329" description="Cation transport ATPase" evidence="1">
    <location>
        <begin position="20"/>
        <end position="224"/>
    </location>
</feature>
<evidence type="ECO:0000256" key="1">
    <source>
        <dbReference type="SAM" id="SignalP"/>
    </source>
</evidence>
<evidence type="ECO:0000313" key="3">
    <source>
        <dbReference type="Proteomes" id="UP000239736"/>
    </source>
</evidence>
<dbReference type="EMBL" id="PRDS01000001">
    <property type="protein sequence ID" value="PPB82413.1"/>
    <property type="molecule type" value="Genomic_DNA"/>
</dbReference>
<accession>A0A2S5JLX1</accession>
<reference evidence="2 3" key="1">
    <citation type="submission" date="2018-01" db="EMBL/GenBank/DDBJ databases">
        <title>Genomic Encyclopedia of Archaeal and Bacterial Type Strains, Phase II (KMG-II): from individual species to whole genera.</title>
        <authorList>
            <person name="Goeker M."/>
        </authorList>
    </citation>
    <scope>NUCLEOTIDE SEQUENCE [LARGE SCALE GENOMIC DNA]</scope>
    <source>
        <strain evidence="2 3">DSM 12048</strain>
    </source>
</reference>
<evidence type="ECO:0008006" key="4">
    <source>
        <dbReference type="Google" id="ProtNLM"/>
    </source>
</evidence>
<sequence length="224" mass="23368">MSTWISRALIVLAAGGLLAACQPGATGGQATRSIAVMGGALTIAGPAGYCIDRTASRSGPDGAFVLLGSCASLGRSLSFGSPRYPAVLTVSILPGAPEAATFAQSFDAIDAFFRSEAGRRALARSGEAAKVAVLQSEKRGDVLFLRVRDQSQDEGRRVEPEYWRAIFALRGQIVTASALSVPERPVPQTAKRRILEELIARLVAANPVAKDIGSADLSPEESNG</sequence>
<evidence type="ECO:0000313" key="2">
    <source>
        <dbReference type="EMBL" id="PPB82413.1"/>
    </source>
</evidence>
<dbReference type="OrthoDB" id="7877343at2"/>
<dbReference type="PROSITE" id="PS51257">
    <property type="entry name" value="PROKAR_LIPOPROTEIN"/>
    <property type="match status" value="1"/>
</dbReference>
<dbReference type="Proteomes" id="UP000239736">
    <property type="component" value="Unassembled WGS sequence"/>
</dbReference>